<keyword evidence="3" id="KW-1185">Reference proteome</keyword>
<evidence type="ECO:0000313" key="3">
    <source>
        <dbReference type="Proteomes" id="UP001615550"/>
    </source>
</evidence>
<dbReference type="RefSeq" id="WP_400188391.1">
    <property type="nucleotide sequence ID" value="NZ_JBGORX010000007.1"/>
</dbReference>
<proteinExistence type="predicted"/>
<dbReference type="PROSITE" id="PS51819">
    <property type="entry name" value="VOC"/>
    <property type="match status" value="1"/>
</dbReference>
<organism evidence="2 3">
    <name type="scientific">Legionella lytica</name>
    <dbReference type="NCBI Taxonomy" id="96232"/>
    <lineage>
        <taxon>Bacteria</taxon>
        <taxon>Pseudomonadati</taxon>
        <taxon>Pseudomonadota</taxon>
        <taxon>Gammaproteobacteria</taxon>
        <taxon>Legionellales</taxon>
        <taxon>Legionellaceae</taxon>
        <taxon>Legionella</taxon>
    </lineage>
</organism>
<dbReference type="InterPro" id="IPR029068">
    <property type="entry name" value="Glyas_Bleomycin-R_OHBP_Dase"/>
</dbReference>
<gene>
    <name evidence="2" type="ORF">ACD661_13495</name>
</gene>
<evidence type="ECO:0000313" key="2">
    <source>
        <dbReference type="EMBL" id="MFJ1269575.1"/>
    </source>
</evidence>
<accession>A0ABW8DDJ8</accession>
<dbReference type="Gene3D" id="3.30.720.120">
    <property type="match status" value="1"/>
</dbReference>
<dbReference type="InterPro" id="IPR026275">
    <property type="entry name" value="Glyoxalase/dOase/EhpR"/>
</dbReference>
<reference evidence="2 3" key="1">
    <citation type="submission" date="2024-08" db="EMBL/GenBank/DDBJ databases">
        <title>Draft Genome Sequence of Legionella lytica strain DSB2004, Isolated From a Fire Sprinkler System.</title>
        <authorList>
            <person name="Everhart A.D."/>
            <person name="Kidane D.T."/>
            <person name="Farone A.L."/>
            <person name="Farone M.B."/>
        </authorList>
    </citation>
    <scope>NUCLEOTIDE SEQUENCE [LARGE SCALE GENOMIC DNA]</scope>
    <source>
        <strain evidence="2 3">DSB2004</strain>
    </source>
</reference>
<dbReference type="InterPro" id="IPR004360">
    <property type="entry name" value="Glyas_Fos-R_dOase_dom"/>
</dbReference>
<dbReference type="SUPFAM" id="SSF54593">
    <property type="entry name" value="Glyoxalase/Bleomycin resistance protein/Dihydroxybiphenyl dioxygenase"/>
    <property type="match status" value="1"/>
</dbReference>
<feature type="domain" description="VOC" evidence="1">
    <location>
        <begin position="4"/>
        <end position="121"/>
    </location>
</feature>
<dbReference type="PIRSF" id="PIRSF039020">
    <property type="entry name" value="EhpR"/>
    <property type="match status" value="1"/>
</dbReference>
<dbReference type="EMBL" id="JBGORX010000007">
    <property type="protein sequence ID" value="MFJ1269575.1"/>
    <property type="molecule type" value="Genomic_DNA"/>
</dbReference>
<sequence length="126" mass="14071">MIFEPSVIVLYVEKLALSSKFYRELLGIIPEEHSPAFHEFKLSNGMSLALKANHTVEPPTDKNNGNGELAFTVSEPKKVDELFARWQAKEINIIHAPTSVPYGYTFLAQDPDANRLRVVSLGKATD</sequence>
<evidence type="ECO:0000259" key="1">
    <source>
        <dbReference type="PROSITE" id="PS51819"/>
    </source>
</evidence>
<dbReference type="Pfam" id="PF00903">
    <property type="entry name" value="Glyoxalase"/>
    <property type="match status" value="1"/>
</dbReference>
<dbReference type="Proteomes" id="UP001615550">
    <property type="component" value="Unassembled WGS sequence"/>
</dbReference>
<comment type="caution">
    <text evidence="2">The sequence shown here is derived from an EMBL/GenBank/DDBJ whole genome shotgun (WGS) entry which is preliminary data.</text>
</comment>
<dbReference type="InterPro" id="IPR037523">
    <property type="entry name" value="VOC_core"/>
</dbReference>
<dbReference type="Gene3D" id="3.30.720.110">
    <property type="match status" value="1"/>
</dbReference>
<protein>
    <submittedName>
        <fullName evidence="2">VOC family protein</fullName>
    </submittedName>
</protein>
<name>A0ABW8DDJ8_9GAMM</name>